<organism evidence="2 3">
    <name type="scientific">Cupriavidus taiwanensis (strain DSM 17343 / BCRC 17206 / CCUG 44338 / CIP 107171 / LMG 19424 / R1)</name>
    <name type="common">Ralstonia taiwanensis (strain LMG 19424)</name>
    <dbReference type="NCBI Taxonomy" id="977880"/>
    <lineage>
        <taxon>Bacteria</taxon>
        <taxon>Pseudomonadati</taxon>
        <taxon>Pseudomonadota</taxon>
        <taxon>Betaproteobacteria</taxon>
        <taxon>Burkholderiales</taxon>
        <taxon>Burkholderiaceae</taxon>
        <taxon>Cupriavidus</taxon>
    </lineage>
</organism>
<evidence type="ECO:0000313" key="3">
    <source>
        <dbReference type="Proteomes" id="UP000001692"/>
    </source>
</evidence>
<sequence length="164" mass="18585">MLYRRLEMFYEQVATACIDDAAIPWVPMSAKTPDVLLKYFKLDPTRGEMIVLLKAPSRRQLPKHHHTGTVIVYTLKGSWRYIEHDWIAGPGSVVFETAGTSHTPQALPDDDEVITLNIVQGDLIYLDDKDQVVSIENWKSAMQRYLAYCEEAGITPRDITAFSG</sequence>
<dbReference type="eggNOG" id="COG1917">
    <property type="taxonomic scope" value="Bacteria"/>
</dbReference>
<dbReference type="SUPFAM" id="SSF51182">
    <property type="entry name" value="RmlC-like cupins"/>
    <property type="match status" value="1"/>
</dbReference>
<dbReference type="AlphaFoldDB" id="B2AIP5"/>
<dbReference type="InterPro" id="IPR025979">
    <property type="entry name" value="ChrR-like_cupin_dom"/>
</dbReference>
<dbReference type="InterPro" id="IPR014710">
    <property type="entry name" value="RmlC-like_jellyroll"/>
</dbReference>
<evidence type="ECO:0000259" key="1">
    <source>
        <dbReference type="Pfam" id="PF12973"/>
    </source>
</evidence>
<proteinExistence type="predicted"/>
<evidence type="ECO:0000313" key="2">
    <source>
        <dbReference type="EMBL" id="CAP63644.1"/>
    </source>
</evidence>
<dbReference type="EMBL" id="CU633750">
    <property type="protein sequence ID" value="CAP63644.1"/>
    <property type="molecule type" value="Genomic_DNA"/>
</dbReference>
<dbReference type="InterPro" id="IPR011051">
    <property type="entry name" value="RmlC_Cupin_sf"/>
</dbReference>
<gene>
    <name evidence="2" type="ordered locus">RALTA_B0450</name>
</gene>
<feature type="domain" description="ChrR-like cupin" evidence="1">
    <location>
        <begin position="16"/>
        <end position="117"/>
    </location>
</feature>
<dbReference type="Gene3D" id="2.60.120.10">
    <property type="entry name" value="Jelly Rolls"/>
    <property type="match status" value="1"/>
</dbReference>
<name>B2AIP5_CUPTR</name>
<dbReference type="Proteomes" id="UP000001692">
    <property type="component" value="Chromosome 2"/>
</dbReference>
<dbReference type="Pfam" id="PF12973">
    <property type="entry name" value="Cupin_7"/>
    <property type="match status" value="1"/>
</dbReference>
<dbReference type="CDD" id="cd20302">
    <property type="entry name" value="cupin_DAD"/>
    <property type="match status" value="1"/>
</dbReference>
<dbReference type="HOGENOM" id="CLU_093224_2_1_4"/>
<keyword evidence="3" id="KW-1185">Reference proteome</keyword>
<accession>B2AIP5</accession>
<protein>
    <recommendedName>
        <fullName evidence="1">ChrR-like cupin domain-containing protein</fullName>
    </recommendedName>
</protein>
<dbReference type="KEGG" id="cti:RALTA_B0450"/>
<reference evidence="2 3" key="1">
    <citation type="journal article" date="2008" name="Genome Res.">
        <title>Genome sequence of the beta-rhizobium Cupriavidus taiwanensis and comparative genomics of rhizobia.</title>
        <authorList>
            <person name="Amadou C."/>
            <person name="Pascal G."/>
            <person name="Mangenot S."/>
            <person name="Glew M."/>
            <person name="Bontemps C."/>
            <person name="Capela D."/>
            <person name="Carrere S."/>
            <person name="Cruveiller S."/>
            <person name="Dossat C."/>
            <person name="Lajus A."/>
            <person name="Marchetti M."/>
            <person name="Poinsot V."/>
            <person name="Rouy Z."/>
            <person name="Servin B."/>
            <person name="Saad M."/>
            <person name="Schenowitz C."/>
            <person name="Barbe V."/>
            <person name="Batut J."/>
            <person name="Medigue C."/>
            <person name="Masson-Boivin C."/>
        </authorList>
    </citation>
    <scope>NUCLEOTIDE SEQUENCE [LARGE SCALE GENOMIC DNA]</scope>
    <source>
        <strain evidence="3">DSM 17343 / BCRC 17206 / CCUG 44338 / CIP 107171 / LMG 19424 / R1</strain>
    </source>
</reference>